<protein>
    <recommendedName>
        <fullName evidence="2">Isochorismatase-like domain-containing protein</fullName>
    </recommendedName>
</protein>
<proteinExistence type="predicted"/>
<dbReference type="InterPro" id="IPR000868">
    <property type="entry name" value="Isochorismatase-like_dom"/>
</dbReference>
<dbReference type="Proteomes" id="UP000218327">
    <property type="component" value="Unassembled WGS sequence"/>
</dbReference>
<dbReference type="Pfam" id="PF00857">
    <property type="entry name" value="Isochorismatase"/>
    <property type="match status" value="1"/>
</dbReference>
<dbReference type="InterPro" id="IPR050272">
    <property type="entry name" value="Isochorismatase-like_hydrls"/>
</dbReference>
<keyword evidence="1" id="KW-0378">Hydrolase</keyword>
<evidence type="ECO:0000256" key="1">
    <source>
        <dbReference type="ARBA" id="ARBA00022801"/>
    </source>
</evidence>
<gene>
    <name evidence="3" type="ORF">COA96_14475</name>
</gene>
<feature type="domain" description="Isochorismatase-like" evidence="2">
    <location>
        <begin position="5"/>
        <end position="153"/>
    </location>
</feature>
<dbReference type="SUPFAM" id="SSF52499">
    <property type="entry name" value="Isochorismatase-like hydrolases"/>
    <property type="match status" value="1"/>
</dbReference>
<dbReference type="AlphaFoldDB" id="A0A2A5ASZ6"/>
<dbReference type="Gene3D" id="3.40.50.850">
    <property type="entry name" value="Isochorismatase-like"/>
    <property type="match status" value="1"/>
</dbReference>
<dbReference type="PANTHER" id="PTHR43540:SF14">
    <property type="entry name" value="ISOCHORISMATASE"/>
    <property type="match status" value="1"/>
</dbReference>
<dbReference type="EMBL" id="NVVJ01000061">
    <property type="protein sequence ID" value="PCJ22433.1"/>
    <property type="molecule type" value="Genomic_DNA"/>
</dbReference>
<evidence type="ECO:0000313" key="4">
    <source>
        <dbReference type="Proteomes" id="UP000218327"/>
    </source>
</evidence>
<evidence type="ECO:0000313" key="3">
    <source>
        <dbReference type="EMBL" id="PCJ22433.1"/>
    </source>
</evidence>
<name>A0A2A5ASZ6_9GAMM</name>
<accession>A0A2A5ASZ6</accession>
<evidence type="ECO:0000259" key="2">
    <source>
        <dbReference type="Pfam" id="PF00857"/>
    </source>
</evidence>
<dbReference type="PANTHER" id="PTHR43540">
    <property type="entry name" value="PEROXYUREIDOACRYLATE/UREIDOACRYLATE AMIDOHYDROLASE-RELATED"/>
    <property type="match status" value="1"/>
</dbReference>
<reference evidence="4" key="1">
    <citation type="submission" date="2017-08" db="EMBL/GenBank/DDBJ databases">
        <title>A dynamic microbial community with high functional redundancy inhabits the cold, oxic subseafloor aquifer.</title>
        <authorList>
            <person name="Tully B.J."/>
            <person name="Wheat C.G."/>
            <person name="Glazer B.T."/>
            <person name="Huber J.A."/>
        </authorList>
    </citation>
    <scope>NUCLEOTIDE SEQUENCE [LARGE SCALE GENOMIC DNA]</scope>
</reference>
<dbReference type="InterPro" id="IPR036380">
    <property type="entry name" value="Isochorismatase-like_sf"/>
</dbReference>
<comment type="caution">
    <text evidence="3">The sequence shown here is derived from an EMBL/GenBank/DDBJ whole genome shotgun (WGS) entry which is preliminary data.</text>
</comment>
<dbReference type="GO" id="GO:0016787">
    <property type="term" value="F:hydrolase activity"/>
    <property type="evidence" value="ECO:0007669"/>
    <property type="project" value="UniProtKB-KW"/>
</dbReference>
<organism evidence="3 4">
    <name type="scientific">SAR86 cluster bacterium</name>
    <dbReference type="NCBI Taxonomy" id="2030880"/>
    <lineage>
        <taxon>Bacteria</taxon>
        <taxon>Pseudomonadati</taxon>
        <taxon>Pseudomonadota</taxon>
        <taxon>Gammaproteobacteria</taxon>
        <taxon>SAR86 cluster</taxon>
    </lineage>
</organism>
<sequence>MNKRTALLVIDAQLCAFDSQLEPACYKSEELLEVLTSLIQAARTADIPVIFIQHCGSKGQLYEEGTEHWIIHPQLGPKPSETVVHKRQSSAFDGTNLKNILAELHIDSVITCGLQSEFCVSNTSFTALDLGLNVTVAEDGHSTWSNDSDDAATIIQRQNMLLTDKGAKVMPLASLIERFASS</sequence>